<dbReference type="Proteomes" id="UP000006695">
    <property type="component" value="Chromosome"/>
</dbReference>
<evidence type="ECO:0000313" key="3">
    <source>
        <dbReference type="Proteomes" id="UP000006695"/>
    </source>
</evidence>
<sequence>MKLVCPKCGYSDRVRTLHCLMRPVTITCRNCATRYLVNWKIRLPQDSAIICSWCAKKQADSPRCTYCGRLFYGYSPAKWEQAGHGPSQAKTGSANFAVLRNKPVRFRIITACLVLLSIVALLSGASHNRKNTERQYLTNYVLAIYGIKSGMELCSRTYGDAIAEWKKDKGADPPDDQEISREEKEDMAIVKGEVDQVMRKLENPPEKYAQLSTKLQSMYGNYLKLNDLANKPSGRLASFESKVEEARDSFSGEIADLKSNMPEQLAEELKRSGTKYNLGFINKR</sequence>
<keyword evidence="3" id="KW-1185">Reference proteome</keyword>
<accession>A5GEU1</accession>
<organism evidence="2 3">
    <name type="scientific">Geotalea uraniireducens (strain Rf4)</name>
    <name type="common">Geobacter uraniireducens</name>
    <dbReference type="NCBI Taxonomy" id="351605"/>
    <lineage>
        <taxon>Bacteria</taxon>
        <taxon>Pseudomonadati</taxon>
        <taxon>Thermodesulfobacteriota</taxon>
        <taxon>Desulfuromonadia</taxon>
        <taxon>Geobacterales</taxon>
        <taxon>Geobacteraceae</taxon>
        <taxon>Geotalea</taxon>
    </lineage>
</organism>
<dbReference type="AlphaFoldDB" id="A5GEU1"/>
<keyword evidence="1" id="KW-0812">Transmembrane</keyword>
<reference evidence="2 3" key="1">
    <citation type="submission" date="2007-05" db="EMBL/GenBank/DDBJ databases">
        <title>Complete sequence of Geobacter uraniireducens Rf4.</title>
        <authorList>
            <consortium name="US DOE Joint Genome Institute"/>
            <person name="Copeland A."/>
            <person name="Lucas S."/>
            <person name="Lapidus A."/>
            <person name="Barry K."/>
            <person name="Detter J.C."/>
            <person name="Glavina del Rio T."/>
            <person name="Hammon N."/>
            <person name="Israni S."/>
            <person name="Dalin E."/>
            <person name="Tice H."/>
            <person name="Pitluck S."/>
            <person name="Chertkov O."/>
            <person name="Brettin T."/>
            <person name="Bruce D."/>
            <person name="Han C."/>
            <person name="Schmutz J."/>
            <person name="Larimer F."/>
            <person name="Land M."/>
            <person name="Hauser L."/>
            <person name="Kyrpides N."/>
            <person name="Mikhailova N."/>
            <person name="Shelobolina E."/>
            <person name="Aklujkar M."/>
            <person name="Lovley D."/>
            <person name="Richardson P."/>
        </authorList>
    </citation>
    <scope>NUCLEOTIDE SEQUENCE [LARGE SCALE GENOMIC DNA]</scope>
    <source>
        <strain evidence="2 3">Rf4</strain>
    </source>
</reference>
<keyword evidence="1" id="KW-1133">Transmembrane helix</keyword>
<name>A5GEU1_GEOUR</name>
<feature type="transmembrane region" description="Helical" evidence="1">
    <location>
        <begin position="106"/>
        <end position="125"/>
    </location>
</feature>
<keyword evidence="1" id="KW-0472">Membrane</keyword>
<dbReference type="STRING" id="351605.Gura_1755"/>
<gene>
    <name evidence="2" type="ordered locus">Gura_1755</name>
</gene>
<dbReference type="EMBL" id="CP000698">
    <property type="protein sequence ID" value="ABQ25946.1"/>
    <property type="molecule type" value="Genomic_DNA"/>
</dbReference>
<evidence type="ECO:0000256" key="1">
    <source>
        <dbReference type="SAM" id="Phobius"/>
    </source>
</evidence>
<evidence type="ECO:0000313" key="2">
    <source>
        <dbReference type="EMBL" id="ABQ25946.1"/>
    </source>
</evidence>
<dbReference type="HOGENOM" id="CLU_979206_0_0_7"/>
<protein>
    <submittedName>
        <fullName evidence="2">Uncharacterized protein</fullName>
    </submittedName>
</protein>
<dbReference type="KEGG" id="gur:Gura_1755"/>
<proteinExistence type="predicted"/>